<proteinExistence type="inferred from homology"/>
<evidence type="ECO:0000256" key="8">
    <source>
        <dbReference type="HAMAP-Rule" id="MF_00265"/>
    </source>
</evidence>
<dbReference type="Gene3D" id="3.40.50.1010">
    <property type="entry name" value="5'-nuclease"/>
    <property type="match status" value="1"/>
</dbReference>
<evidence type="ECO:0000256" key="6">
    <source>
        <dbReference type="ARBA" id="ARBA00022842"/>
    </source>
</evidence>
<evidence type="ECO:0000313" key="10">
    <source>
        <dbReference type="EMBL" id="QKJ31746.1"/>
    </source>
</evidence>
<comment type="cofactor">
    <cofactor evidence="1 8">
        <name>Mg(2+)</name>
        <dbReference type="ChEBI" id="CHEBI:18420"/>
    </cofactor>
</comment>
<keyword evidence="8" id="KW-0800">Toxin</keyword>
<evidence type="ECO:0000256" key="4">
    <source>
        <dbReference type="ARBA" id="ARBA00022723"/>
    </source>
</evidence>
<dbReference type="EC" id="3.1.-.-" evidence="8"/>
<dbReference type="PANTHER" id="PTHR33653:SF1">
    <property type="entry name" value="RIBONUCLEASE VAPC2"/>
    <property type="match status" value="1"/>
</dbReference>
<dbReference type="PANTHER" id="PTHR33653">
    <property type="entry name" value="RIBONUCLEASE VAPC2"/>
    <property type="match status" value="1"/>
</dbReference>
<gene>
    <name evidence="8" type="primary">vapC</name>
    <name evidence="10" type="ORF">HQ865_18890</name>
</gene>
<feature type="domain" description="PIN" evidence="9">
    <location>
        <begin position="6"/>
        <end position="114"/>
    </location>
</feature>
<comment type="function">
    <text evidence="8">Toxic component of a toxin-antitoxin (TA) system. An RNase.</text>
</comment>
<feature type="binding site" evidence="8">
    <location>
        <position position="89"/>
    </location>
    <ligand>
        <name>Mg(2+)</name>
        <dbReference type="ChEBI" id="CHEBI:18420"/>
    </ligand>
</feature>
<dbReference type="GO" id="GO:0004540">
    <property type="term" value="F:RNA nuclease activity"/>
    <property type="evidence" value="ECO:0007669"/>
    <property type="project" value="InterPro"/>
</dbReference>
<keyword evidence="11" id="KW-1185">Reference proteome</keyword>
<keyword evidence="5 8" id="KW-0378">Hydrolase</keyword>
<sequence>MSGNDILIDTNILLYFLNGDKDVKKFFIDYNPIISFITELEVLSSPELTDDDKANIGHLLNGLTILTYNDKHKQAVLNIRAAKRLKLPDAIIAATAITAGIPLVTADESFKNTKSLHTIFYRPVINE</sequence>
<dbReference type="GO" id="GO:0000287">
    <property type="term" value="F:magnesium ion binding"/>
    <property type="evidence" value="ECO:0007669"/>
    <property type="project" value="UniProtKB-UniRule"/>
</dbReference>
<name>A0A7D4Q2Y6_9SPHI</name>
<keyword evidence="2 8" id="KW-1277">Toxin-antitoxin system</keyword>
<keyword evidence="3 8" id="KW-0540">Nuclease</keyword>
<dbReference type="InterPro" id="IPR029060">
    <property type="entry name" value="PIN-like_dom_sf"/>
</dbReference>
<protein>
    <recommendedName>
        <fullName evidence="8">Ribonuclease VapC</fullName>
        <shortName evidence="8">RNase VapC</shortName>
        <ecNumber evidence="8">3.1.-.-</ecNumber>
    </recommendedName>
    <alternativeName>
        <fullName evidence="8">Toxin VapC</fullName>
    </alternativeName>
</protein>
<dbReference type="InterPro" id="IPR050556">
    <property type="entry name" value="Type_II_TA_system_RNase"/>
</dbReference>
<accession>A0A7D4Q2Y6</accession>
<comment type="similarity">
    <text evidence="7 8">Belongs to the PINc/VapC protein family.</text>
</comment>
<keyword evidence="4 8" id="KW-0479">Metal-binding</keyword>
<evidence type="ECO:0000256" key="5">
    <source>
        <dbReference type="ARBA" id="ARBA00022801"/>
    </source>
</evidence>
<feature type="binding site" evidence="8">
    <location>
        <position position="9"/>
    </location>
    <ligand>
        <name>Mg(2+)</name>
        <dbReference type="ChEBI" id="CHEBI:18420"/>
    </ligand>
</feature>
<dbReference type="HAMAP" id="MF_00265">
    <property type="entry name" value="VapC_Nob1"/>
    <property type="match status" value="1"/>
</dbReference>
<evidence type="ECO:0000313" key="11">
    <source>
        <dbReference type="Proteomes" id="UP000505355"/>
    </source>
</evidence>
<dbReference type="RefSeq" id="WP_173416405.1">
    <property type="nucleotide sequence ID" value="NZ_CP054139.1"/>
</dbReference>
<dbReference type="InterPro" id="IPR002716">
    <property type="entry name" value="PIN_dom"/>
</dbReference>
<evidence type="ECO:0000256" key="2">
    <source>
        <dbReference type="ARBA" id="ARBA00022649"/>
    </source>
</evidence>
<evidence type="ECO:0000256" key="3">
    <source>
        <dbReference type="ARBA" id="ARBA00022722"/>
    </source>
</evidence>
<evidence type="ECO:0000256" key="7">
    <source>
        <dbReference type="ARBA" id="ARBA00038093"/>
    </source>
</evidence>
<keyword evidence="6 8" id="KW-0460">Magnesium</keyword>
<dbReference type="InterPro" id="IPR022907">
    <property type="entry name" value="VapC_family"/>
</dbReference>
<dbReference type="GO" id="GO:0016787">
    <property type="term" value="F:hydrolase activity"/>
    <property type="evidence" value="ECO:0007669"/>
    <property type="project" value="UniProtKB-KW"/>
</dbReference>
<dbReference type="Pfam" id="PF01850">
    <property type="entry name" value="PIN"/>
    <property type="match status" value="1"/>
</dbReference>
<evidence type="ECO:0000256" key="1">
    <source>
        <dbReference type="ARBA" id="ARBA00001946"/>
    </source>
</evidence>
<dbReference type="GO" id="GO:0090729">
    <property type="term" value="F:toxin activity"/>
    <property type="evidence" value="ECO:0007669"/>
    <property type="project" value="UniProtKB-KW"/>
</dbReference>
<dbReference type="KEGG" id="mmab:HQ865_18890"/>
<organism evidence="10 11">
    <name type="scientific">Mucilaginibacter mali</name>
    <dbReference type="NCBI Taxonomy" id="2740462"/>
    <lineage>
        <taxon>Bacteria</taxon>
        <taxon>Pseudomonadati</taxon>
        <taxon>Bacteroidota</taxon>
        <taxon>Sphingobacteriia</taxon>
        <taxon>Sphingobacteriales</taxon>
        <taxon>Sphingobacteriaceae</taxon>
        <taxon>Mucilaginibacter</taxon>
    </lineage>
</organism>
<evidence type="ECO:0000259" key="9">
    <source>
        <dbReference type="Pfam" id="PF01850"/>
    </source>
</evidence>
<dbReference type="SUPFAM" id="SSF88723">
    <property type="entry name" value="PIN domain-like"/>
    <property type="match status" value="1"/>
</dbReference>
<reference evidence="10 11" key="1">
    <citation type="submission" date="2020-05" db="EMBL/GenBank/DDBJ databases">
        <title>Mucilaginibacter mali sp. nov.</title>
        <authorList>
            <person name="Kim H.S."/>
            <person name="Lee K.C."/>
            <person name="Suh M.K."/>
            <person name="Kim J.-S."/>
            <person name="Han K.-I."/>
            <person name="Eom M.K."/>
            <person name="Shin Y.K."/>
            <person name="Lee J.-S."/>
        </authorList>
    </citation>
    <scope>NUCLEOTIDE SEQUENCE [LARGE SCALE GENOMIC DNA]</scope>
    <source>
        <strain evidence="10 11">G2-14</strain>
    </source>
</reference>
<dbReference type="Proteomes" id="UP000505355">
    <property type="component" value="Chromosome"/>
</dbReference>
<dbReference type="AlphaFoldDB" id="A0A7D4Q2Y6"/>
<dbReference type="EMBL" id="CP054139">
    <property type="protein sequence ID" value="QKJ31746.1"/>
    <property type="molecule type" value="Genomic_DNA"/>
</dbReference>